<evidence type="ECO:0000256" key="1">
    <source>
        <dbReference type="SAM" id="MobiDB-lite"/>
    </source>
</evidence>
<dbReference type="Proteomes" id="UP000299102">
    <property type="component" value="Unassembled WGS sequence"/>
</dbReference>
<comment type="caution">
    <text evidence="2">The sequence shown here is derived from an EMBL/GenBank/DDBJ whole genome shotgun (WGS) entry which is preliminary data.</text>
</comment>
<protein>
    <submittedName>
        <fullName evidence="2">Uncharacterized protein</fullName>
    </submittedName>
</protein>
<feature type="region of interest" description="Disordered" evidence="1">
    <location>
        <begin position="1"/>
        <end position="27"/>
    </location>
</feature>
<accession>A0A4C1Y8X7</accession>
<organism evidence="2 3">
    <name type="scientific">Eumeta variegata</name>
    <name type="common">Bagworm moth</name>
    <name type="synonym">Eumeta japonica</name>
    <dbReference type="NCBI Taxonomy" id="151549"/>
    <lineage>
        <taxon>Eukaryota</taxon>
        <taxon>Metazoa</taxon>
        <taxon>Ecdysozoa</taxon>
        <taxon>Arthropoda</taxon>
        <taxon>Hexapoda</taxon>
        <taxon>Insecta</taxon>
        <taxon>Pterygota</taxon>
        <taxon>Neoptera</taxon>
        <taxon>Endopterygota</taxon>
        <taxon>Lepidoptera</taxon>
        <taxon>Glossata</taxon>
        <taxon>Ditrysia</taxon>
        <taxon>Tineoidea</taxon>
        <taxon>Psychidae</taxon>
        <taxon>Oiketicinae</taxon>
        <taxon>Eumeta</taxon>
    </lineage>
</organism>
<evidence type="ECO:0000313" key="2">
    <source>
        <dbReference type="EMBL" id="GBP71039.1"/>
    </source>
</evidence>
<gene>
    <name evidence="2" type="ORF">EVAR_37879_1</name>
</gene>
<reference evidence="2 3" key="1">
    <citation type="journal article" date="2019" name="Commun. Biol.">
        <title>The bagworm genome reveals a unique fibroin gene that provides high tensile strength.</title>
        <authorList>
            <person name="Kono N."/>
            <person name="Nakamura H."/>
            <person name="Ohtoshi R."/>
            <person name="Tomita M."/>
            <person name="Numata K."/>
            <person name="Arakawa K."/>
        </authorList>
    </citation>
    <scope>NUCLEOTIDE SEQUENCE [LARGE SCALE GENOMIC DNA]</scope>
</reference>
<dbReference type="EMBL" id="BGZK01001095">
    <property type="protein sequence ID" value="GBP71039.1"/>
    <property type="molecule type" value="Genomic_DNA"/>
</dbReference>
<evidence type="ECO:0000313" key="3">
    <source>
        <dbReference type="Proteomes" id="UP000299102"/>
    </source>
</evidence>
<proteinExistence type="predicted"/>
<name>A0A4C1Y8X7_EUMVA</name>
<dbReference type="AlphaFoldDB" id="A0A4C1Y8X7"/>
<keyword evidence="3" id="KW-1185">Reference proteome</keyword>
<sequence>MSDFHLKPFTLGERESESVNEHDHGFGERFSPQLLYVLLSGDMERIVNLTYVKTQYETNDERFRMVEPYCGQLGCKMNTGRFDMGAITLTLNTYVE</sequence>